<evidence type="ECO:0000313" key="3">
    <source>
        <dbReference type="Proteomes" id="UP000831880"/>
    </source>
</evidence>
<keyword evidence="3" id="KW-1185">Reference proteome</keyword>
<organism evidence="2 3">
    <name type="scientific">Halobacillus shinanisalinarum</name>
    <dbReference type="NCBI Taxonomy" id="2932258"/>
    <lineage>
        <taxon>Bacteria</taxon>
        <taxon>Bacillati</taxon>
        <taxon>Bacillota</taxon>
        <taxon>Bacilli</taxon>
        <taxon>Bacillales</taxon>
        <taxon>Bacillaceae</taxon>
        <taxon>Halobacillus</taxon>
    </lineage>
</organism>
<feature type="compositionally biased region" description="Basic and acidic residues" evidence="1">
    <location>
        <begin position="51"/>
        <end position="66"/>
    </location>
</feature>
<dbReference type="Proteomes" id="UP000831880">
    <property type="component" value="Chromosome"/>
</dbReference>
<dbReference type="RefSeq" id="WP_244752334.1">
    <property type="nucleotide sequence ID" value="NZ_CP095074.1"/>
</dbReference>
<accession>A0ABY4GX72</accession>
<reference evidence="2 3" key="1">
    <citation type="submission" date="2022-04" db="EMBL/GenBank/DDBJ databases">
        <title>Halobacillus sp. isolated from saltern.</title>
        <authorList>
            <person name="Won M."/>
            <person name="Lee C.-M."/>
            <person name="Woen H.-Y."/>
            <person name="Kwon S.-W."/>
        </authorList>
    </citation>
    <scope>NUCLEOTIDE SEQUENCE [LARGE SCALE GENOMIC DNA]</scope>
    <source>
        <strain evidence="2 3">SSTM10-2</strain>
    </source>
</reference>
<feature type="compositionally biased region" description="Basic and acidic residues" evidence="1">
    <location>
        <begin position="15"/>
        <end position="28"/>
    </location>
</feature>
<evidence type="ECO:0000256" key="1">
    <source>
        <dbReference type="SAM" id="MobiDB-lite"/>
    </source>
</evidence>
<evidence type="ECO:0000313" key="2">
    <source>
        <dbReference type="EMBL" id="UOQ92728.1"/>
    </source>
</evidence>
<gene>
    <name evidence="2" type="ORF">MUO14_20270</name>
</gene>
<sequence>MEVKKVKKKKGYNPEGKKQLELDVDRMINEGMAGGGPLPASGDNQIGETHPIPKQENESHRRRPAD</sequence>
<feature type="compositionally biased region" description="Basic residues" evidence="1">
    <location>
        <begin position="1"/>
        <end position="11"/>
    </location>
</feature>
<proteinExistence type="predicted"/>
<dbReference type="EMBL" id="CP095074">
    <property type="protein sequence ID" value="UOQ92728.1"/>
    <property type="molecule type" value="Genomic_DNA"/>
</dbReference>
<name>A0ABY4GX72_9BACI</name>
<feature type="region of interest" description="Disordered" evidence="1">
    <location>
        <begin position="1"/>
        <end position="66"/>
    </location>
</feature>
<protein>
    <submittedName>
        <fullName evidence="2">Uncharacterized protein</fullName>
    </submittedName>
</protein>